<reference evidence="1 2" key="1">
    <citation type="journal article" date="2017" name="BMC Microbiol.">
        <title>Comparative genomics of Enterococcus spp. isolated from bovine feces.</title>
        <authorList>
            <person name="Beukers A.G."/>
            <person name="Zaheer R."/>
            <person name="Goji N."/>
            <person name="Amoako K.K."/>
            <person name="Chaves A.V."/>
            <person name="Ward M.P."/>
            <person name="McAllister T.A."/>
        </authorList>
    </citation>
    <scope>NUCLEOTIDE SEQUENCE [LARGE SCALE GENOMIC DNA]</scope>
    <source>
        <strain evidence="1 2">F1129D 143</strain>
    </source>
</reference>
<evidence type="ECO:0000313" key="2">
    <source>
        <dbReference type="Proteomes" id="UP000192477"/>
    </source>
</evidence>
<sequence>MGEDKLFITMQLTNLSKIQREREIRDWLFFIRMIFKPSFFQSSHQEMKMFDLKKDTFLSLQENQFPFGWLIIGDDQNKCSFHFDGQQLIIKNILKKENFWQNETVIRDYIQMKMVHHGVFAYLRSYNEYIYHNTKQINERLTFETKEQIEHLPKMKEKSGEIVVDCNQFPGYDLSHEGLCFTSCWEMYYSPYYYRMIPKQVFLDVQQVEYVKEYENGVIGIQIYRNPFKWREEVNLQFQSYYRDQLGFDHLAWDNGIGLLKAPFIEYAYTDQSIQSVQYQNKQMQPTQKKNATFFVTRSYNFVKDEYREKRVSGKLNTQAYFPWVDEQRAQMMFYKVIDPRVSLDNGIKAYCYYIREYLEVAVEDEKYQEYLVTLRLYVPTENLTQLPINEIRDQLPDIKFKRFRKRRGRISFDVKKGDNHLRVEIYDYPKLNKFATLQKV</sequence>
<gene>
    <name evidence="1" type="ORF">BH747_01810</name>
</gene>
<protein>
    <submittedName>
        <fullName evidence="1">Uncharacterized protein</fullName>
    </submittedName>
</protein>
<comment type="caution">
    <text evidence="1">The sequence shown here is derived from an EMBL/GenBank/DDBJ whole genome shotgun (WGS) entry which is preliminary data.</text>
</comment>
<name>A0A1V8YG59_9ENTE</name>
<dbReference type="STRING" id="112904.BH747_01810"/>
<organism evidence="1 2">
    <name type="scientific">Enterococcus villorum</name>
    <dbReference type="NCBI Taxonomy" id="112904"/>
    <lineage>
        <taxon>Bacteria</taxon>
        <taxon>Bacillati</taxon>
        <taxon>Bacillota</taxon>
        <taxon>Bacilli</taxon>
        <taxon>Lactobacillales</taxon>
        <taxon>Enterococcaceae</taxon>
        <taxon>Enterococcus</taxon>
    </lineage>
</organism>
<dbReference type="RefSeq" id="WP_081181864.1">
    <property type="nucleotide sequence ID" value="NZ_MJEA01000001.1"/>
</dbReference>
<accession>A0A1V8YG59</accession>
<evidence type="ECO:0000313" key="1">
    <source>
        <dbReference type="EMBL" id="OQO71591.1"/>
    </source>
</evidence>
<proteinExistence type="predicted"/>
<dbReference type="Proteomes" id="UP000192477">
    <property type="component" value="Unassembled WGS sequence"/>
</dbReference>
<dbReference type="OrthoDB" id="2188649at2"/>
<dbReference type="EMBL" id="MJEA01000001">
    <property type="protein sequence ID" value="OQO71591.1"/>
    <property type="molecule type" value="Genomic_DNA"/>
</dbReference>
<dbReference type="AlphaFoldDB" id="A0A1V8YG59"/>